<evidence type="ECO:0000313" key="10">
    <source>
        <dbReference type="Proteomes" id="UP001208074"/>
    </source>
</evidence>
<evidence type="ECO:0000256" key="6">
    <source>
        <dbReference type="ARBA" id="ARBA00023125"/>
    </source>
</evidence>
<keyword evidence="7" id="KW-0456">Lyase</keyword>
<accession>A0AAW5VXS0</accession>
<dbReference type="GO" id="GO:0008233">
    <property type="term" value="F:peptidase activity"/>
    <property type="evidence" value="ECO:0007669"/>
    <property type="project" value="UniProtKB-KW"/>
</dbReference>
<dbReference type="RefSeq" id="WP_266140692.1">
    <property type="nucleotide sequence ID" value="NZ_JAPKNB010000006.1"/>
</dbReference>
<dbReference type="Pfam" id="PF02586">
    <property type="entry name" value="SRAP"/>
    <property type="match status" value="1"/>
</dbReference>
<keyword evidence="2 8" id="KW-0645">Protease</keyword>
<evidence type="ECO:0000256" key="1">
    <source>
        <dbReference type="ARBA" id="ARBA00008136"/>
    </source>
</evidence>
<gene>
    <name evidence="9" type="ORF">OSH02_09820</name>
</gene>
<keyword evidence="6" id="KW-0238">DNA-binding</keyword>
<comment type="similarity">
    <text evidence="1 8">Belongs to the SOS response-associated peptidase family.</text>
</comment>
<keyword evidence="4 8" id="KW-0378">Hydrolase</keyword>
<dbReference type="Proteomes" id="UP001208074">
    <property type="component" value="Unassembled WGS sequence"/>
</dbReference>
<evidence type="ECO:0000256" key="3">
    <source>
        <dbReference type="ARBA" id="ARBA00022763"/>
    </source>
</evidence>
<evidence type="ECO:0000256" key="7">
    <source>
        <dbReference type="ARBA" id="ARBA00023239"/>
    </source>
</evidence>
<dbReference type="InterPro" id="IPR003738">
    <property type="entry name" value="SRAP"/>
</dbReference>
<protein>
    <recommendedName>
        <fullName evidence="8">Abasic site processing protein</fullName>
        <ecNumber evidence="8">3.4.-.-</ecNumber>
    </recommendedName>
</protein>
<dbReference type="EMBL" id="JAPKNB010000006">
    <property type="protein sequence ID" value="MCX5565663.1"/>
    <property type="molecule type" value="Genomic_DNA"/>
</dbReference>
<dbReference type="SUPFAM" id="SSF143081">
    <property type="entry name" value="BB1717-like"/>
    <property type="match status" value="1"/>
</dbReference>
<organism evidence="9 10">
    <name type="scientific">Alcaligenes phenolicus</name>
    <dbReference type="NCBI Taxonomy" id="232846"/>
    <lineage>
        <taxon>Bacteria</taxon>
        <taxon>Pseudomonadati</taxon>
        <taxon>Pseudomonadota</taxon>
        <taxon>Betaproteobacteria</taxon>
        <taxon>Burkholderiales</taxon>
        <taxon>Alcaligenaceae</taxon>
        <taxon>Alcaligenes</taxon>
    </lineage>
</organism>
<name>A0AAW5VXS0_9BURK</name>
<dbReference type="PANTHER" id="PTHR13604">
    <property type="entry name" value="DC12-RELATED"/>
    <property type="match status" value="1"/>
</dbReference>
<sequence length="130" mass="14357">MTHLYPPADGWYEWTGPKGDKQPWYISARDEHPILMAGITAWQPGKEVLAETGFAIVTDDSAGGMVDIRDRRPVCLTVDDALAWVDPETAVEDALGLLSTPRPESAFRWWQVTRAVGNSRYQGADAAEPT</sequence>
<evidence type="ECO:0000256" key="4">
    <source>
        <dbReference type="ARBA" id="ARBA00022801"/>
    </source>
</evidence>
<evidence type="ECO:0000313" key="9">
    <source>
        <dbReference type="EMBL" id="MCX5565663.1"/>
    </source>
</evidence>
<evidence type="ECO:0000256" key="8">
    <source>
        <dbReference type="RuleBase" id="RU364100"/>
    </source>
</evidence>
<dbReference type="AlphaFoldDB" id="A0AAW5VXS0"/>
<comment type="caution">
    <text evidence="9">The sequence shown here is derived from an EMBL/GenBank/DDBJ whole genome shotgun (WGS) entry which is preliminary data.</text>
</comment>
<keyword evidence="3" id="KW-0227">DNA damage</keyword>
<evidence type="ECO:0000256" key="2">
    <source>
        <dbReference type="ARBA" id="ARBA00022670"/>
    </source>
</evidence>
<reference evidence="9" key="1">
    <citation type="submission" date="2022-11" db="EMBL/GenBank/DDBJ databases">
        <title>Biodiversity and phylogenetic relationships of bacteria.</title>
        <authorList>
            <person name="Machado R.A.R."/>
            <person name="Bhat A."/>
            <person name="Loulou A."/>
            <person name="Kallel S."/>
        </authorList>
    </citation>
    <scope>NUCLEOTIDE SEQUENCE</scope>
    <source>
        <strain evidence="9">DSM 16503</strain>
    </source>
</reference>
<dbReference type="EC" id="3.4.-.-" evidence="8"/>
<dbReference type="InterPro" id="IPR036590">
    <property type="entry name" value="SRAP-like"/>
</dbReference>
<proteinExistence type="inferred from homology"/>
<dbReference type="GO" id="GO:0106300">
    <property type="term" value="P:protein-DNA covalent cross-linking repair"/>
    <property type="evidence" value="ECO:0007669"/>
    <property type="project" value="InterPro"/>
</dbReference>
<dbReference type="GO" id="GO:0003697">
    <property type="term" value="F:single-stranded DNA binding"/>
    <property type="evidence" value="ECO:0007669"/>
    <property type="project" value="InterPro"/>
</dbReference>
<dbReference type="Gene3D" id="3.90.1680.10">
    <property type="entry name" value="SOS response associated peptidase-like"/>
    <property type="match status" value="1"/>
</dbReference>
<dbReference type="GO" id="GO:0006508">
    <property type="term" value="P:proteolysis"/>
    <property type="evidence" value="ECO:0007669"/>
    <property type="project" value="UniProtKB-KW"/>
</dbReference>
<evidence type="ECO:0000256" key="5">
    <source>
        <dbReference type="ARBA" id="ARBA00023124"/>
    </source>
</evidence>
<dbReference type="GO" id="GO:0016829">
    <property type="term" value="F:lyase activity"/>
    <property type="evidence" value="ECO:0007669"/>
    <property type="project" value="UniProtKB-KW"/>
</dbReference>
<dbReference type="PANTHER" id="PTHR13604:SF0">
    <property type="entry name" value="ABASIC SITE PROCESSING PROTEIN HMCES"/>
    <property type="match status" value="1"/>
</dbReference>
<keyword evidence="5" id="KW-0190">Covalent protein-DNA linkage</keyword>